<evidence type="ECO:0000256" key="1">
    <source>
        <dbReference type="ARBA" id="ARBA00006328"/>
    </source>
</evidence>
<dbReference type="InterPro" id="IPR036291">
    <property type="entry name" value="NAD(P)-bd_dom_sf"/>
</dbReference>
<comment type="similarity">
    <text evidence="1">Belongs to the NmrA-type oxidoreductase family.</text>
</comment>
<dbReference type="PANTHER" id="PTHR42748:SF31">
    <property type="entry name" value="NMRA-LIKE DOMAIN-CONTAINING PROTEIN-RELATED"/>
    <property type="match status" value="1"/>
</dbReference>
<sequence length="319" mass="34608">MSSQMAKKILVVFGATGIQGGSVAKAILTDPATAAEFHVRAVTRNPSKAAAVALAGLGAELVKAEMEDKDSIRAALKDAYGVFLVTNMVEHMDPTAETRQGKNVADICKETGVKHLIWSSLPHISKISNGKYTAALHFDGKAYVDEHIRALGIPHTIVRLGTYTNFIIESLVPLSDNPPSYGLFFPNPMSEDSELPLIDPAADVGKFVKAILKTPEEALGREFNLGERYYSIAEIIGIVKKNGIDVTFNALPQEIFKAGLAEKGAPEFFREGLVQIIQFGVEYGFFETGLEESHKLVKEPLTSLEESLKVNSIFASLKS</sequence>
<accession>A0ABR4H5K7</accession>
<evidence type="ECO:0000313" key="5">
    <source>
        <dbReference type="Proteomes" id="UP001610334"/>
    </source>
</evidence>
<dbReference type="CDD" id="cd05251">
    <property type="entry name" value="NmrA_like_SDR_a"/>
    <property type="match status" value="1"/>
</dbReference>
<protein>
    <submittedName>
        <fullName evidence="4">NmrA family transcriptional regulator</fullName>
    </submittedName>
</protein>
<feature type="domain" description="NmrA-like" evidence="3">
    <location>
        <begin position="7"/>
        <end position="306"/>
    </location>
</feature>
<dbReference type="Gene3D" id="3.40.50.720">
    <property type="entry name" value="NAD(P)-binding Rossmann-like Domain"/>
    <property type="match status" value="1"/>
</dbReference>
<name>A0ABR4H5K7_9EURO</name>
<reference evidence="4 5" key="1">
    <citation type="submission" date="2024-07" db="EMBL/GenBank/DDBJ databases">
        <title>Section-level genome sequencing and comparative genomics of Aspergillus sections Usti and Cavernicolus.</title>
        <authorList>
            <consortium name="Lawrence Berkeley National Laboratory"/>
            <person name="Nybo J.L."/>
            <person name="Vesth T.C."/>
            <person name="Theobald S."/>
            <person name="Frisvad J.C."/>
            <person name="Larsen T.O."/>
            <person name="Kjaerboelling I."/>
            <person name="Rothschild-Mancinelli K."/>
            <person name="Lyhne E.K."/>
            <person name="Kogle M.E."/>
            <person name="Barry K."/>
            <person name="Clum A."/>
            <person name="Na H."/>
            <person name="Ledsgaard L."/>
            <person name="Lin J."/>
            <person name="Lipzen A."/>
            <person name="Kuo A."/>
            <person name="Riley R."/>
            <person name="Mondo S."/>
            <person name="Labutti K."/>
            <person name="Haridas S."/>
            <person name="Pangalinan J."/>
            <person name="Salamov A.A."/>
            <person name="Simmons B.A."/>
            <person name="Magnuson J.K."/>
            <person name="Chen J."/>
            <person name="Drula E."/>
            <person name="Henrissat B."/>
            <person name="Wiebenga A."/>
            <person name="Lubbers R.J."/>
            <person name="Gomes A.C."/>
            <person name="Makela M.R."/>
            <person name="Stajich J."/>
            <person name="Grigoriev I.V."/>
            <person name="Mortensen U.H."/>
            <person name="De Vries R.P."/>
            <person name="Baker S.E."/>
            <person name="Andersen M.R."/>
        </authorList>
    </citation>
    <scope>NUCLEOTIDE SEQUENCE [LARGE SCALE GENOMIC DNA]</scope>
    <source>
        <strain evidence="4 5">CBS 588.65</strain>
    </source>
</reference>
<dbReference type="Pfam" id="PF05368">
    <property type="entry name" value="NmrA"/>
    <property type="match status" value="1"/>
</dbReference>
<dbReference type="Gene3D" id="3.90.25.10">
    <property type="entry name" value="UDP-galactose 4-epimerase, domain 1"/>
    <property type="match status" value="1"/>
</dbReference>
<dbReference type="InterPro" id="IPR008030">
    <property type="entry name" value="NmrA-like"/>
</dbReference>
<dbReference type="EMBL" id="JBFXLT010000077">
    <property type="protein sequence ID" value="KAL2810058.1"/>
    <property type="molecule type" value="Genomic_DNA"/>
</dbReference>
<dbReference type="PANTHER" id="PTHR42748">
    <property type="entry name" value="NITROGEN METABOLITE REPRESSION PROTEIN NMRA FAMILY MEMBER"/>
    <property type="match status" value="1"/>
</dbReference>
<evidence type="ECO:0000259" key="3">
    <source>
        <dbReference type="Pfam" id="PF05368"/>
    </source>
</evidence>
<evidence type="ECO:0000256" key="2">
    <source>
        <dbReference type="ARBA" id="ARBA00022857"/>
    </source>
</evidence>
<organism evidence="4 5">
    <name type="scientific">Aspergillus granulosus</name>
    <dbReference type="NCBI Taxonomy" id="176169"/>
    <lineage>
        <taxon>Eukaryota</taxon>
        <taxon>Fungi</taxon>
        <taxon>Dikarya</taxon>
        <taxon>Ascomycota</taxon>
        <taxon>Pezizomycotina</taxon>
        <taxon>Eurotiomycetes</taxon>
        <taxon>Eurotiomycetidae</taxon>
        <taxon>Eurotiales</taxon>
        <taxon>Aspergillaceae</taxon>
        <taxon>Aspergillus</taxon>
        <taxon>Aspergillus subgen. Nidulantes</taxon>
    </lineage>
</organism>
<evidence type="ECO:0000313" key="4">
    <source>
        <dbReference type="EMBL" id="KAL2810058.1"/>
    </source>
</evidence>
<keyword evidence="2" id="KW-0521">NADP</keyword>
<keyword evidence="5" id="KW-1185">Reference proteome</keyword>
<proteinExistence type="inferred from homology"/>
<comment type="caution">
    <text evidence="4">The sequence shown here is derived from an EMBL/GenBank/DDBJ whole genome shotgun (WGS) entry which is preliminary data.</text>
</comment>
<dbReference type="SUPFAM" id="SSF51735">
    <property type="entry name" value="NAD(P)-binding Rossmann-fold domains"/>
    <property type="match status" value="1"/>
</dbReference>
<gene>
    <name evidence="4" type="ORF">BJX63DRAFT_403066</name>
</gene>
<dbReference type="InterPro" id="IPR051164">
    <property type="entry name" value="NmrA-like_oxidored"/>
</dbReference>
<dbReference type="Proteomes" id="UP001610334">
    <property type="component" value="Unassembled WGS sequence"/>
</dbReference>